<evidence type="ECO:0000256" key="2">
    <source>
        <dbReference type="ARBA" id="ARBA00023180"/>
    </source>
</evidence>
<evidence type="ECO:0000256" key="1">
    <source>
        <dbReference type="ARBA" id="ARBA00005964"/>
    </source>
</evidence>
<dbReference type="Gene3D" id="3.40.50.1820">
    <property type="entry name" value="alpha/beta hydrolase"/>
    <property type="match status" value="1"/>
</dbReference>
<keyword evidence="8" id="KW-1185">Reference proteome</keyword>
<evidence type="ECO:0000313" key="8">
    <source>
        <dbReference type="Proteomes" id="UP000285301"/>
    </source>
</evidence>
<reference evidence="6 8" key="1">
    <citation type="journal article" date="2018" name="Gigascience">
        <title>Genomes of trombidid mites reveal novel predicted allergens and laterally-transferred genes associated with secondary metabolism.</title>
        <authorList>
            <person name="Dong X."/>
            <person name="Chaisiri K."/>
            <person name="Xia D."/>
            <person name="Armstrong S.D."/>
            <person name="Fang Y."/>
            <person name="Donnelly M.J."/>
            <person name="Kadowaki T."/>
            <person name="McGarry J.W."/>
            <person name="Darby A.C."/>
            <person name="Makepeace B.L."/>
        </authorList>
    </citation>
    <scope>NUCLEOTIDE SEQUENCE [LARGE SCALE GENOMIC DNA]</scope>
    <source>
        <strain evidence="6">UoL-WK</strain>
    </source>
</reference>
<keyword evidence="2" id="KW-0325">Glycoprotein</keyword>
<name>A0A3S3PCJ4_9ACAR</name>
<dbReference type="EMBL" id="NCKU01001302">
    <property type="protein sequence ID" value="RWS12481.1"/>
    <property type="molecule type" value="Genomic_DNA"/>
</dbReference>
<protein>
    <submittedName>
        <fullName evidence="6">Neuroligin-4: X-linked-like protein</fullName>
    </submittedName>
</protein>
<evidence type="ECO:0000313" key="6">
    <source>
        <dbReference type="EMBL" id="RWS12481.1"/>
    </source>
</evidence>
<dbReference type="OrthoDB" id="3200163at2759"/>
<evidence type="ECO:0000256" key="4">
    <source>
        <dbReference type="SAM" id="Phobius"/>
    </source>
</evidence>
<dbReference type="Pfam" id="PF00135">
    <property type="entry name" value="COesterase"/>
    <property type="match status" value="2"/>
</dbReference>
<reference evidence="6" key="2">
    <citation type="submission" date="2018-11" db="EMBL/GenBank/DDBJ databases">
        <title>Trombidioid mite genomics.</title>
        <authorList>
            <person name="Dong X."/>
        </authorList>
    </citation>
    <scope>NUCLEOTIDE SEQUENCE</scope>
    <source>
        <strain evidence="6">UoL-WK</strain>
    </source>
</reference>
<evidence type="ECO:0000313" key="7">
    <source>
        <dbReference type="EMBL" id="RWS12483.1"/>
    </source>
</evidence>
<feature type="transmembrane region" description="Helical" evidence="4">
    <location>
        <begin position="530"/>
        <end position="554"/>
    </location>
</feature>
<sequence length="699" mass="77176">MFIHGESYEWNAGSNYDGSVLSSLGNVVVVTINYRLGILGFFPALDGNSRGNFGLMDQVAALHWIQENIAEFGGDASNVTIFGHGFGAACVNLLMLSPMAKGLFHRAIIQSGSALSPWAIANDAGKYGRLLKSVHELLAVKFKVATHLISFGPTVDGIVIPNDPSILMADSNSLYGNYDLVFGVTRGESHNYFTTYDERHGIDGTRRDRILRTLVRNLFNFHLQEIFLTIVNEYTDWSRPTINPLSIFDSVSDALSDALIISPTIKSGLLHSKLHRNTYFYNFAHSTEQSDYQWRIGSAHGEDLLYVFGAPLVSGTQLGFFNGNFTKSETQLSELMINCWSNFARNGDPNPASNDASNNLLKKEKAEKLWHRYEEQQQYYIMLASKPKTKDHFQSHRLSYWLNLIPKLHVPGSSSSFDHHLFEDYENPLNYEGIVRETTHTSPGFGNQHNVPNESGGIAAVGEGEKLGSNSPSTFTVNSASNTSFKTSASGLWPIDGVNVNSVFDEEKDINNYLNGSFSMIVQETTYSTALSVTIAIGCSLLVLNILVFAGVFYQRDRGANESNADTTKPFEPNTAETNRVTKYQSLHSPKISDRSPSVKQNSLCSGHCVTAIRSINTDKNYHTQHCHSSSSSPSCHRLMQSASTSCDCPMVSCAYSSCNCQILPLSTLKTNCKMNDYSKVAIAENELINETSLNDMSA</sequence>
<organism evidence="6 8">
    <name type="scientific">Dinothrombium tinctorium</name>
    <dbReference type="NCBI Taxonomy" id="1965070"/>
    <lineage>
        <taxon>Eukaryota</taxon>
        <taxon>Metazoa</taxon>
        <taxon>Ecdysozoa</taxon>
        <taxon>Arthropoda</taxon>
        <taxon>Chelicerata</taxon>
        <taxon>Arachnida</taxon>
        <taxon>Acari</taxon>
        <taxon>Acariformes</taxon>
        <taxon>Trombidiformes</taxon>
        <taxon>Prostigmata</taxon>
        <taxon>Anystina</taxon>
        <taxon>Parasitengona</taxon>
        <taxon>Trombidioidea</taxon>
        <taxon>Trombidiidae</taxon>
        <taxon>Dinothrombium</taxon>
    </lineage>
</organism>
<dbReference type="EMBL" id="NCKU01001299">
    <property type="protein sequence ID" value="RWS12483.1"/>
    <property type="molecule type" value="Genomic_DNA"/>
</dbReference>
<dbReference type="InterPro" id="IPR002018">
    <property type="entry name" value="CarbesteraseB"/>
</dbReference>
<comment type="similarity">
    <text evidence="1">Belongs to the type-B carboxylesterase/lipase family.</text>
</comment>
<dbReference type="Proteomes" id="UP000285301">
    <property type="component" value="Unassembled WGS sequence"/>
</dbReference>
<feature type="region of interest" description="Disordered" evidence="3">
    <location>
        <begin position="560"/>
        <end position="582"/>
    </location>
</feature>
<dbReference type="InterPro" id="IPR029058">
    <property type="entry name" value="AB_hydrolase_fold"/>
</dbReference>
<dbReference type="SUPFAM" id="SSF53474">
    <property type="entry name" value="alpha/beta-Hydrolases"/>
    <property type="match status" value="1"/>
</dbReference>
<feature type="domain" description="Carboxylesterase type B" evidence="5">
    <location>
        <begin position="1"/>
        <end position="128"/>
    </location>
</feature>
<comment type="caution">
    <text evidence="6">The sequence shown here is derived from an EMBL/GenBank/DDBJ whole genome shotgun (WGS) entry which is preliminary data.</text>
</comment>
<keyword evidence="4" id="KW-1133">Transmembrane helix</keyword>
<accession>A0A3S3PCJ4</accession>
<gene>
    <name evidence="6" type="ORF">B4U79_07364</name>
    <name evidence="7" type="ORF">B4U79_12056</name>
</gene>
<evidence type="ECO:0000259" key="5">
    <source>
        <dbReference type="Pfam" id="PF00135"/>
    </source>
</evidence>
<evidence type="ECO:0000256" key="3">
    <source>
        <dbReference type="SAM" id="MobiDB-lite"/>
    </source>
</evidence>
<feature type="domain" description="Carboxylesterase type B" evidence="5">
    <location>
        <begin position="132"/>
        <end position="401"/>
    </location>
</feature>
<keyword evidence="4" id="KW-0812">Transmembrane</keyword>
<dbReference type="InterPro" id="IPR051093">
    <property type="entry name" value="Neuroligin/BSAL"/>
</dbReference>
<keyword evidence="4" id="KW-0472">Membrane</keyword>
<dbReference type="STRING" id="1965070.A0A3S3PCJ4"/>
<proteinExistence type="inferred from homology"/>
<dbReference type="PANTHER" id="PTHR43903">
    <property type="entry name" value="NEUROLIGIN"/>
    <property type="match status" value="1"/>
</dbReference>
<dbReference type="AlphaFoldDB" id="A0A3S3PCJ4"/>